<keyword evidence="3" id="KW-1185">Reference proteome</keyword>
<dbReference type="InterPro" id="IPR002686">
    <property type="entry name" value="Transposase_17"/>
</dbReference>
<dbReference type="Pfam" id="PF01797">
    <property type="entry name" value="Y1_Tnp"/>
    <property type="match status" value="1"/>
</dbReference>
<reference evidence="2 3" key="1">
    <citation type="submission" date="2017-10" db="EMBL/GenBank/DDBJ databases">
        <title>Frigbacter circumglobatus gen. nov. sp. nov., isolated from sediment cultured in situ.</title>
        <authorList>
            <person name="Zhao Z."/>
        </authorList>
    </citation>
    <scope>NUCLEOTIDE SEQUENCE [LARGE SCALE GENOMIC DNA]</scope>
    <source>
        <strain evidence="2 3">ZYL</strain>
    </source>
</reference>
<dbReference type="InterPro" id="IPR036515">
    <property type="entry name" value="Transposase_17_sf"/>
</dbReference>
<dbReference type="PANTHER" id="PTHR33360:SF2">
    <property type="entry name" value="TRANSPOSASE FOR INSERTION SEQUENCE ELEMENT IS200"/>
    <property type="match status" value="1"/>
</dbReference>
<organism evidence="2 3">
    <name type="scientific">Paremcibacter congregatus</name>
    <dbReference type="NCBI Taxonomy" id="2043170"/>
    <lineage>
        <taxon>Bacteria</taxon>
        <taxon>Pseudomonadati</taxon>
        <taxon>Pseudomonadota</taxon>
        <taxon>Alphaproteobacteria</taxon>
        <taxon>Emcibacterales</taxon>
        <taxon>Emcibacteraceae</taxon>
        <taxon>Paremcibacter</taxon>
    </lineage>
</organism>
<evidence type="ECO:0000259" key="1">
    <source>
        <dbReference type="SMART" id="SM01321"/>
    </source>
</evidence>
<dbReference type="GO" id="GO:0003677">
    <property type="term" value="F:DNA binding"/>
    <property type="evidence" value="ECO:0007669"/>
    <property type="project" value="InterPro"/>
</dbReference>
<dbReference type="OrthoDB" id="9798161at2"/>
<comment type="caution">
    <text evidence="2">The sequence shown here is derived from an EMBL/GenBank/DDBJ whole genome shotgun (WGS) entry which is preliminary data.</text>
</comment>
<dbReference type="SMART" id="SM01321">
    <property type="entry name" value="Y1_Tnp"/>
    <property type="match status" value="1"/>
</dbReference>
<name>A0A2G4YR51_9PROT</name>
<sequence>MPYDKGCHTVFHHRYHLVWITKYRFKVLRGTIRERIREIIWQVCDELGVTIINGVLSSDHVHMFVSIPPHHAVSNVMRKVKGRSSRKIQMEYPELRKRYWGRHFWARGYFCSTSGLVTDDIILQYIDKHAPKPTDVSR</sequence>
<dbReference type="RefSeq" id="WP_099472853.1">
    <property type="nucleotide sequence ID" value="NZ_CP041025.1"/>
</dbReference>
<dbReference type="Gene3D" id="3.30.70.1290">
    <property type="entry name" value="Transposase IS200-like"/>
    <property type="match status" value="1"/>
</dbReference>
<dbReference type="Proteomes" id="UP000229730">
    <property type="component" value="Unassembled WGS sequence"/>
</dbReference>
<dbReference type="EMBL" id="PDEM01000022">
    <property type="protein sequence ID" value="PHZ84788.1"/>
    <property type="molecule type" value="Genomic_DNA"/>
</dbReference>
<dbReference type="PANTHER" id="PTHR33360">
    <property type="entry name" value="TRANSPOSASE FOR INSERTION SEQUENCE ELEMENT IS200"/>
    <property type="match status" value="1"/>
</dbReference>
<feature type="domain" description="Transposase IS200-like" evidence="1">
    <location>
        <begin position="10"/>
        <end position="129"/>
    </location>
</feature>
<dbReference type="NCBIfam" id="NF033573">
    <property type="entry name" value="transpos_IS200"/>
    <property type="match status" value="1"/>
</dbReference>
<dbReference type="GO" id="GO:0006313">
    <property type="term" value="P:DNA transposition"/>
    <property type="evidence" value="ECO:0007669"/>
    <property type="project" value="InterPro"/>
</dbReference>
<evidence type="ECO:0000313" key="2">
    <source>
        <dbReference type="EMBL" id="PHZ84788.1"/>
    </source>
</evidence>
<proteinExistence type="predicted"/>
<dbReference type="InParanoid" id="A0A2G4YR51"/>
<accession>A0A2G4YR51</accession>
<gene>
    <name evidence="2" type="ORF">CRD36_10175</name>
</gene>
<protein>
    <submittedName>
        <fullName evidence="2">IS200/IS605 family transposase</fullName>
    </submittedName>
</protein>
<dbReference type="GO" id="GO:0004803">
    <property type="term" value="F:transposase activity"/>
    <property type="evidence" value="ECO:0007669"/>
    <property type="project" value="InterPro"/>
</dbReference>
<dbReference type="AlphaFoldDB" id="A0A2G4YR51"/>
<evidence type="ECO:0000313" key="3">
    <source>
        <dbReference type="Proteomes" id="UP000229730"/>
    </source>
</evidence>
<dbReference type="SUPFAM" id="SSF143422">
    <property type="entry name" value="Transposase IS200-like"/>
    <property type="match status" value="1"/>
</dbReference>